<evidence type="ECO:0000313" key="2">
    <source>
        <dbReference type="Proteomes" id="UP000287144"/>
    </source>
</evidence>
<comment type="caution">
    <text evidence="1">The sequence shown here is derived from an EMBL/GenBank/DDBJ whole genome shotgun (WGS) entry which is preliminary data.</text>
</comment>
<evidence type="ECO:0000313" key="1">
    <source>
        <dbReference type="EMBL" id="RSL98902.1"/>
    </source>
</evidence>
<keyword evidence="2" id="KW-1185">Reference proteome</keyword>
<name>A0A428TA38_9HYPO</name>
<dbReference type="Proteomes" id="UP000287144">
    <property type="component" value="Unassembled WGS sequence"/>
</dbReference>
<protein>
    <recommendedName>
        <fullName evidence="3">Fungal N-terminal domain-containing protein</fullName>
    </recommendedName>
</protein>
<organism evidence="1 2">
    <name type="scientific">Fusarium oligoseptatum</name>
    <dbReference type="NCBI Taxonomy" id="2604345"/>
    <lineage>
        <taxon>Eukaryota</taxon>
        <taxon>Fungi</taxon>
        <taxon>Dikarya</taxon>
        <taxon>Ascomycota</taxon>
        <taxon>Pezizomycotina</taxon>
        <taxon>Sordariomycetes</taxon>
        <taxon>Hypocreomycetidae</taxon>
        <taxon>Hypocreales</taxon>
        <taxon>Nectriaceae</taxon>
        <taxon>Fusarium</taxon>
        <taxon>Fusarium solani species complex</taxon>
    </lineage>
</organism>
<evidence type="ECO:0008006" key="3">
    <source>
        <dbReference type="Google" id="ProtNLM"/>
    </source>
</evidence>
<proteinExistence type="predicted"/>
<reference evidence="1 2" key="1">
    <citation type="submission" date="2017-06" db="EMBL/GenBank/DDBJ databases">
        <title>Comparative genomic analysis of Ambrosia Fusariam Clade fungi.</title>
        <authorList>
            <person name="Stajich J.E."/>
            <person name="Carrillo J."/>
            <person name="Kijimoto T."/>
            <person name="Eskalen A."/>
            <person name="O'Donnell K."/>
            <person name="Kasson M."/>
        </authorList>
    </citation>
    <scope>NUCLEOTIDE SEQUENCE [LARGE SCALE GENOMIC DNA]</scope>
    <source>
        <strain evidence="1 2">NRRL62579</strain>
    </source>
</reference>
<sequence>MEALGAVASIIAVVQLTGTIINLCKKYLTSVADLKHDLNCIIIEVSTLRSILELVETAVEGEGGKSPILDALKTPVSSCQNVLADLMALLRSTQYEIPDEQIRMRDKASKILWRVEWPFKGDRAKTMLADLSQHKNAIAMILAADSRHEKIRVIVPTGVYESRWNSR</sequence>
<dbReference type="STRING" id="1325735.A0A428TA38"/>
<dbReference type="AlphaFoldDB" id="A0A428TA38"/>
<gene>
    <name evidence="1" type="ORF">CEP52_010057</name>
</gene>
<dbReference type="EMBL" id="NKCK01000110">
    <property type="protein sequence ID" value="RSL98902.1"/>
    <property type="molecule type" value="Genomic_DNA"/>
</dbReference>
<accession>A0A428TA38</accession>